<evidence type="ECO:0000313" key="1">
    <source>
        <dbReference type="EMBL" id="KAK2770609.1"/>
    </source>
</evidence>
<gene>
    <name evidence="1" type="ORF">CKAH01_14662</name>
</gene>
<organism evidence="1 2">
    <name type="scientific">Colletotrichum kahawae</name>
    <name type="common">Coffee berry disease fungus</name>
    <dbReference type="NCBI Taxonomy" id="34407"/>
    <lineage>
        <taxon>Eukaryota</taxon>
        <taxon>Fungi</taxon>
        <taxon>Dikarya</taxon>
        <taxon>Ascomycota</taxon>
        <taxon>Pezizomycotina</taxon>
        <taxon>Sordariomycetes</taxon>
        <taxon>Hypocreomycetidae</taxon>
        <taxon>Glomerellales</taxon>
        <taxon>Glomerellaceae</taxon>
        <taxon>Colletotrichum</taxon>
        <taxon>Colletotrichum gloeosporioides species complex</taxon>
    </lineage>
</organism>
<evidence type="ECO:0000313" key="2">
    <source>
        <dbReference type="Proteomes" id="UP001281614"/>
    </source>
</evidence>
<accession>A0AAD9YKD4</accession>
<dbReference type="AlphaFoldDB" id="A0AAD9YKD4"/>
<dbReference type="EMBL" id="VYYT01000092">
    <property type="protein sequence ID" value="KAK2770609.1"/>
    <property type="molecule type" value="Genomic_DNA"/>
</dbReference>
<keyword evidence="2" id="KW-1185">Reference proteome</keyword>
<protein>
    <submittedName>
        <fullName evidence="1">Uncharacterized protein</fullName>
    </submittedName>
</protein>
<proteinExistence type="predicted"/>
<sequence>MWIHFDREKLRRVTMHLLWIQQFLLPLVPQPRLEILHNSFFFAFACVTSSALEYFSREVLDSEYYGIAFAPAGTPICQSTQPYVSPNLAVGPLGHTWLQLRTFGKLQKYTRGDRIIEDVYIINPALMTTKEKFDDHIRQVCYLLQQPDARGSFTQSVAFKDHENQVIPTHHGLFDHATILAISRLQEVKHIRYMPYTGQDLLEAAKEE</sequence>
<comment type="caution">
    <text evidence="1">The sequence shown here is derived from an EMBL/GenBank/DDBJ whole genome shotgun (WGS) entry which is preliminary data.</text>
</comment>
<name>A0AAD9YKD4_COLKA</name>
<dbReference type="Proteomes" id="UP001281614">
    <property type="component" value="Unassembled WGS sequence"/>
</dbReference>
<reference evidence="1" key="1">
    <citation type="submission" date="2023-02" db="EMBL/GenBank/DDBJ databases">
        <title>Colletotrichum kahawae CIFC_Que2 genome sequencing and assembly.</title>
        <authorList>
            <person name="Baroncelli R."/>
        </authorList>
    </citation>
    <scope>NUCLEOTIDE SEQUENCE</scope>
    <source>
        <strain evidence="1">CIFC_Que2</strain>
    </source>
</reference>